<keyword evidence="1" id="KW-0539">Nucleus</keyword>
<organism evidence="2 3">
    <name type="scientific">Hypocrea atroviridis (strain ATCC 20476 / IMI 206040)</name>
    <name type="common">Trichoderma atroviride</name>
    <dbReference type="NCBI Taxonomy" id="452589"/>
    <lineage>
        <taxon>Eukaryota</taxon>
        <taxon>Fungi</taxon>
        <taxon>Dikarya</taxon>
        <taxon>Ascomycota</taxon>
        <taxon>Pezizomycotina</taxon>
        <taxon>Sordariomycetes</taxon>
        <taxon>Hypocreomycetidae</taxon>
        <taxon>Hypocreales</taxon>
        <taxon>Hypocreaceae</taxon>
        <taxon>Trichoderma</taxon>
    </lineage>
</organism>
<dbReference type="EMBL" id="ABDG02000018">
    <property type="protein sequence ID" value="EHK48563.1"/>
    <property type="molecule type" value="Genomic_DNA"/>
</dbReference>
<keyword evidence="3" id="KW-1185">Reference proteome</keyword>
<dbReference type="InterPro" id="IPR021858">
    <property type="entry name" value="Fun_TF"/>
</dbReference>
<dbReference type="PANTHER" id="PTHR37540">
    <property type="entry name" value="TRANSCRIPTION FACTOR (ACR-2), PUTATIVE-RELATED-RELATED"/>
    <property type="match status" value="1"/>
</dbReference>
<evidence type="ECO:0008006" key="4">
    <source>
        <dbReference type="Google" id="ProtNLM"/>
    </source>
</evidence>
<dbReference type="OrthoDB" id="3469466at2759"/>
<dbReference type="STRING" id="452589.G9NKZ4"/>
<evidence type="ECO:0000256" key="1">
    <source>
        <dbReference type="ARBA" id="ARBA00023242"/>
    </source>
</evidence>
<accession>G9NKZ4</accession>
<gene>
    <name evidence="2" type="ORF">TRIATDRAFT_53915</name>
</gene>
<dbReference type="PANTHER" id="PTHR37540:SF5">
    <property type="entry name" value="TRANSCRIPTION FACTOR DOMAIN-CONTAINING PROTEIN"/>
    <property type="match status" value="1"/>
</dbReference>
<dbReference type="KEGG" id="tatv:25785168"/>
<dbReference type="HOGENOM" id="CLU_015771_4_1_1"/>
<dbReference type="GeneID" id="25785168"/>
<dbReference type="Pfam" id="PF11951">
    <property type="entry name" value="Fungal_trans_2"/>
    <property type="match status" value="1"/>
</dbReference>
<reference evidence="2 3" key="1">
    <citation type="journal article" date="2011" name="Genome Biol.">
        <title>Comparative genome sequence analysis underscores mycoparasitism as the ancestral life style of Trichoderma.</title>
        <authorList>
            <person name="Kubicek C.P."/>
            <person name="Herrera-Estrella A."/>
            <person name="Seidl-Seiboth V."/>
            <person name="Martinez D.A."/>
            <person name="Druzhinina I.S."/>
            <person name="Thon M."/>
            <person name="Zeilinger S."/>
            <person name="Casas-Flores S."/>
            <person name="Horwitz B.A."/>
            <person name="Mukherjee P.K."/>
            <person name="Mukherjee M."/>
            <person name="Kredics L."/>
            <person name="Alcaraz L.D."/>
            <person name="Aerts A."/>
            <person name="Antal Z."/>
            <person name="Atanasova L."/>
            <person name="Cervantes-Badillo M.G."/>
            <person name="Challacombe J."/>
            <person name="Chertkov O."/>
            <person name="McCluskey K."/>
            <person name="Coulpier F."/>
            <person name="Deshpande N."/>
            <person name="von Doehren H."/>
            <person name="Ebbole D.J."/>
            <person name="Esquivel-Naranjo E.U."/>
            <person name="Fekete E."/>
            <person name="Flipphi M."/>
            <person name="Glaser F."/>
            <person name="Gomez-Rodriguez E.Y."/>
            <person name="Gruber S."/>
            <person name="Han C."/>
            <person name="Henrissat B."/>
            <person name="Hermosa R."/>
            <person name="Hernandez-Onate M."/>
            <person name="Karaffa L."/>
            <person name="Kosti I."/>
            <person name="Le Crom S."/>
            <person name="Lindquist E."/>
            <person name="Lucas S."/>
            <person name="Luebeck M."/>
            <person name="Luebeck P.S."/>
            <person name="Margeot A."/>
            <person name="Metz B."/>
            <person name="Misra M."/>
            <person name="Nevalainen H."/>
            <person name="Omann M."/>
            <person name="Packer N."/>
            <person name="Perrone G."/>
            <person name="Uresti-Rivera E.E."/>
            <person name="Salamov A."/>
            <person name="Schmoll M."/>
            <person name="Seiboth B."/>
            <person name="Shapiro H."/>
            <person name="Sukno S."/>
            <person name="Tamayo-Ramos J.A."/>
            <person name="Tisch D."/>
            <person name="Wiest A."/>
            <person name="Wilkinson H.H."/>
            <person name="Zhang M."/>
            <person name="Coutinho P.M."/>
            <person name="Kenerley C.M."/>
            <person name="Monte E."/>
            <person name="Baker S.E."/>
            <person name="Grigoriev I.V."/>
        </authorList>
    </citation>
    <scope>NUCLEOTIDE SEQUENCE [LARGE SCALE GENOMIC DNA]</scope>
    <source>
        <strain evidence="3">ATCC 20476 / IMI 206040</strain>
    </source>
</reference>
<evidence type="ECO:0000313" key="3">
    <source>
        <dbReference type="Proteomes" id="UP000005426"/>
    </source>
</evidence>
<proteinExistence type="predicted"/>
<evidence type="ECO:0000313" key="2">
    <source>
        <dbReference type="EMBL" id="EHK48563.1"/>
    </source>
</evidence>
<dbReference type="eggNOG" id="ENOG502SP01">
    <property type="taxonomic scope" value="Eukaryota"/>
</dbReference>
<dbReference type="AlphaFoldDB" id="G9NKZ4"/>
<protein>
    <recommendedName>
        <fullName evidence="4">Transcription factor domain-containing protein</fullName>
    </recommendedName>
</protein>
<dbReference type="Proteomes" id="UP000005426">
    <property type="component" value="Unassembled WGS sequence"/>
</dbReference>
<comment type="caution">
    <text evidence="2">The sequence shown here is derived from an EMBL/GenBank/DDBJ whole genome shotgun (WGS) entry which is preliminary data.</text>
</comment>
<name>G9NKZ4_HYPAI</name>
<sequence length="397" mass="44310">MQLYRSLIPLAASNPHVHYAFLLCASTHLASQSGRRAELQLEQLRYSSKALLSVRQAISSASCFDVEALLTAMIFLAMNNDVSLEAHHDTNPFAPPFTDMQWLSHYARSELQPEHWKAIQIVVEKHGGAANLTVFAMPWLLSYAALIQSAISFSKPIYPLLQPDGRLYADIPTKAFLGEIYQAPPVSSGFAYLQSAGIPEKLVIVFSGLGRLSRALQMLSDGSVDRPYYDRIGDYRNLVQHRLLSLPTANDLREPILVDRTALQPILNLYDACRMTALLYSTHVTFPIPRTASQREDVVTSHRNKLLATGPHISQSTEALELLLWCTVIGGIASEHGTHRHWYTTEVKRLSSLCGVQSCLQLMETMERFAWMEKACQACACALWNAADGDSRITHEQ</sequence>
<dbReference type="OMA" id="THRLTHC"/>